<evidence type="ECO:0000256" key="2">
    <source>
        <dbReference type="ARBA" id="ARBA00004514"/>
    </source>
</evidence>
<dbReference type="AlphaFoldDB" id="A0A1W4WWH9"/>
<evidence type="ECO:0000313" key="14">
    <source>
        <dbReference type="RefSeq" id="XP_018324867.1"/>
    </source>
</evidence>
<dbReference type="OrthoDB" id="422700at2759"/>
<evidence type="ECO:0000256" key="1">
    <source>
        <dbReference type="ARBA" id="ARBA00000707"/>
    </source>
</evidence>
<dbReference type="KEGG" id="apln:108736792"/>
<feature type="active site" evidence="11">
    <location>
        <position position="122"/>
    </location>
</feature>
<comment type="subcellular location">
    <subcellularLocation>
        <location evidence="2">Cytoplasm</location>
        <location evidence="2">Cytosol</location>
    </subcellularLocation>
</comment>
<evidence type="ECO:0000256" key="7">
    <source>
        <dbReference type="ARBA" id="ARBA00022801"/>
    </source>
</evidence>
<gene>
    <name evidence="14" type="primary">LOC108736792</name>
</gene>
<keyword evidence="5" id="KW-0645">Protease</keyword>
<dbReference type="Pfam" id="PF02099">
    <property type="entry name" value="Josephin"/>
    <property type="match status" value="1"/>
</dbReference>
<dbReference type="FunFam" id="3.90.70.40:FF:000003">
    <property type="entry name" value="josephin-2 isoform X1"/>
    <property type="match status" value="1"/>
</dbReference>
<keyword evidence="6" id="KW-0833">Ubl conjugation pathway</keyword>
<keyword evidence="4" id="KW-0963">Cytoplasm</keyword>
<evidence type="ECO:0000259" key="12">
    <source>
        <dbReference type="PROSITE" id="PS50957"/>
    </source>
</evidence>
<dbReference type="GeneID" id="108736792"/>
<dbReference type="PANTHER" id="PTHR13291">
    <property type="entry name" value="JOSEPHIN 1, 2"/>
    <property type="match status" value="1"/>
</dbReference>
<feature type="domain" description="Josephin" evidence="12">
    <location>
        <begin position="7"/>
        <end position="183"/>
    </location>
</feature>
<accession>A0A1W4WWH9</accession>
<evidence type="ECO:0000256" key="4">
    <source>
        <dbReference type="ARBA" id="ARBA00022490"/>
    </source>
</evidence>
<dbReference type="InParanoid" id="A0A1W4WWH9"/>
<feature type="active site" evidence="11">
    <location>
        <position position="137"/>
    </location>
</feature>
<dbReference type="GO" id="GO:0006508">
    <property type="term" value="P:proteolysis"/>
    <property type="evidence" value="ECO:0007669"/>
    <property type="project" value="UniProtKB-KW"/>
</dbReference>
<sequence>MHSNENCPEVYHEKQVKELCALHALNNLFQMKDYFSKVDFDNICYSLSPNVWINPHRSIFGLGNYDVNVIMKALQTKGYEAIWFDRRKDPSCLIHSNIFGYILNIPTDLKFGLITLPVYRRHWIAIRKVHNVFYNLDSKLQTPKVIGLESDLNKFLKKELENEDNQLFVVVTNEVGEKQSWCN</sequence>
<dbReference type="FunCoup" id="A0A1W4WWH9">
    <property type="interactions" value="192"/>
</dbReference>
<evidence type="ECO:0000256" key="11">
    <source>
        <dbReference type="PROSITE-ProRule" id="PRU00331"/>
    </source>
</evidence>
<dbReference type="Gene3D" id="3.90.70.40">
    <property type="match status" value="1"/>
</dbReference>
<dbReference type="GO" id="GO:0004843">
    <property type="term" value="F:cysteine-type deubiquitinase activity"/>
    <property type="evidence" value="ECO:0007669"/>
    <property type="project" value="UniProtKB-EC"/>
</dbReference>
<protein>
    <recommendedName>
        <fullName evidence="9">Josephin-2</fullName>
        <ecNumber evidence="3">3.4.19.12</ecNumber>
    </recommendedName>
    <alternativeName>
        <fullName evidence="10">Josephin domain-containing protein 2</fullName>
    </alternativeName>
</protein>
<evidence type="ECO:0000256" key="5">
    <source>
        <dbReference type="ARBA" id="ARBA00022670"/>
    </source>
</evidence>
<dbReference type="PROSITE" id="PS50957">
    <property type="entry name" value="JOSEPHIN"/>
    <property type="match status" value="1"/>
</dbReference>
<evidence type="ECO:0000313" key="13">
    <source>
        <dbReference type="Proteomes" id="UP000192223"/>
    </source>
</evidence>
<dbReference type="InterPro" id="IPR006155">
    <property type="entry name" value="Josephin"/>
</dbReference>
<dbReference type="STRING" id="224129.A0A1W4WWH9"/>
<keyword evidence="7 11" id="KW-0378">Hydrolase</keyword>
<evidence type="ECO:0000256" key="8">
    <source>
        <dbReference type="ARBA" id="ARBA00058284"/>
    </source>
</evidence>
<feature type="active site" evidence="11">
    <location>
        <position position="20"/>
    </location>
</feature>
<proteinExistence type="predicted"/>
<keyword evidence="13" id="KW-1185">Reference proteome</keyword>
<dbReference type="RefSeq" id="XP_018324867.1">
    <property type="nucleotide sequence ID" value="XM_018469365.1"/>
</dbReference>
<dbReference type="PANTHER" id="PTHR13291:SF0">
    <property type="entry name" value="JOSEPHIN-LIKE PROTEIN"/>
    <property type="match status" value="1"/>
</dbReference>
<evidence type="ECO:0000256" key="10">
    <source>
        <dbReference type="ARBA" id="ARBA00077222"/>
    </source>
</evidence>
<name>A0A1W4WWH9_AGRPL</name>
<dbReference type="GO" id="GO:0005829">
    <property type="term" value="C:cytosol"/>
    <property type="evidence" value="ECO:0007669"/>
    <property type="project" value="UniProtKB-SubCell"/>
</dbReference>
<evidence type="ECO:0000256" key="6">
    <source>
        <dbReference type="ARBA" id="ARBA00022786"/>
    </source>
</evidence>
<dbReference type="SMART" id="SM01246">
    <property type="entry name" value="Josephin"/>
    <property type="match status" value="1"/>
</dbReference>
<dbReference type="EC" id="3.4.19.12" evidence="3"/>
<evidence type="ECO:0000256" key="3">
    <source>
        <dbReference type="ARBA" id="ARBA00012759"/>
    </source>
</evidence>
<organism evidence="13 14">
    <name type="scientific">Agrilus planipennis</name>
    <name type="common">Emerald ash borer</name>
    <name type="synonym">Agrilus marcopoli</name>
    <dbReference type="NCBI Taxonomy" id="224129"/>
    <lineage>
        <taxon>Eukaryota</taxon>
        <taxon>Metazoa</taxon>
        <taxon>Ecdysozoa</taxon>
        <taxon>Arthropoda</taxon>
        <taxon>Hexapoda</taxon>
        <taxon>Insecta</taxon>
        <taxon>Pterygota</taxon>
        <taxon>Neoptera</taxon>
        <taxon>Endopterygota</taxon>
        <taxon>Coleoptera</taxon>
        <taxon>Polyphaga</taxon>
        <taxon>Elateriformia</taxon>
        <taxon>Buprestoidea</taxon>
        <taxon>Buprestidae</taxon>
        <taxon>Agrilinae</taxon>
        <taxon>Agrilus</taxon>
    </lineage>
</organism>
<dbReference type="CTD" id="31560"/>
<dbReference type="Proteomes" id="UP000192223">
    <property type="component" value="Unplaced"/>
</dbReference>
<dbReference type="InterPro" id="IPR040053">
    <property type="entry name" value="JOSD1/2"/>
</dbReference>
<comment type="catalytic activity">
    <reaction evidence="1">
        <text>Thiol-dependent hydrolysis of ester, thioester, amide, peptide and isopeptide bonds formed by the C-terminal Gly of ubiquitin (a 76-residue protein attached to proteins as an intracellular targeting signal).</text>
        <dbReference type="EC" id="3.4.19.12"/>
    </reaction>
</comment>
<comment type="function">
    <text evidence="8">Cleaves 'Lys-63'-linked poly-ubiquitin chains, and with lesser efficiency 'Lys-48'-linked poly-ubiquitin chains (in vitro). May act as a deubiquitinating enzyme.</text>
</comment>
<evidence type="ECO:0000256" key="9">
    <source>
        <dbReference type="ARBA" id="ARBA00069892"/>
    </source>
</evidence>
<reference evidence="14" key="1">
    <citation type="submission" date="2025-08" db="UniProtKB">
        <authorList>
            <consortium name="RefSeq"/>
        </authorList>
    </citation>
    <scope>IDENTIFICATION</scope>
    <source>
        <tissue evidence="14">Entire body</tissue>
    </source>
</reference>
<dbReference type="GO" id="GO:0016579">
    <property type="term" value="P:protein deubiquitination"/>
    <property type="evidence" value="ECO:0007669"/>
    <property type="project" value="InterPro"/>
</dbReference>